<protein>
    <recommendedName>
        <fullName evidence="3">Knr4/Smi1-like domain-containing protein</fullName>
    </recommendedName>
</protein>
<evidence type="ECO:0000313" key="2">
    <source>
        <dbReference type="Proteomes" id="UP000756132"/>
    </source>
</evidence>
<dbReference type="GeneID" id="71981568"/>
<reference evidence="1" key="1">
    <citation type="submission" date="2021-12" db="EMBL/GenBank/DDBJ databases">
        <authorList>
            <person name="Zaccaron A."/>
            <person name="Stergiopoulos I."/>
        </authorList>
    </citation>
    <scope>NUCLEOTIDE SEQUENCE</scope>
    <source>
        <strain evidence="1">Race5_Kim</strain>
    </source>
</reference>
<accession>A0A9Q8P3Q6</accession>
<dbReference type="Proteomes" id="UP000756132">
    <property type="component" value="Chromosome 1"/>
</dbReference>
<proteinExistence type="predicted"/>
<evidence type="ECO:0008006" key="3">
    <source>
        <dbReference type="Google" id="ProtNLM"/>
    </source>
</evidence>
<dbReference type="EMBL" id="CP090163">
    <property type="protein sequence ID" value="UJO12178.1"/>
    <property type="molecule type" value="Genomic_DNA"/>
</dbReference>
<sequence>MTERVAEFPFPSWDEDVLEERYTVNIIGKALRTALDVMIFGDVESANKILNLMYSHNALEYGLADTRVFMHYAWNASGCWPTHIGRPEQDRLPPARDALIQQQGGIDGPGLIPHLQGLSRKSRADLLDKDPADAAAWSWGDLEKACRMIKMGTEETVNTAVLPLSVEIALELEKHEIAEQLIRQHLVRPLGDTTLLTHPDSLAMLHSPRIWKLLCEGWLRRELQVSPGLIKSKVEEVLRLLEKRLLHVPLRPFRDYSIDRLVQSFNATCLENRRLGGIGATRLFKEDAENEDDKLPATFLKAPAAEDMIQGLEDAAKTKGYTTGLPQDYKAFLRVTDGIYAHDHTDWGDNIFRPVRALDFDDAIDWCVELLPTESLGFDGDIDIDWPAVDVALNIGAGGDEGNQWLVPADLTTKAKEAFLAAYSRADPVGRIRMERAAKDLYGSVEDLMKLDYVILRMYHWTAELECFASFHHLLQATLMEAIKGGSEGSVEGDEDAGYIHDETRTTASLTANPKLKI</sequence>
<keyword evidence="2" id="KW-1185">Reference proteome</keyword>
<gene>
    <name evidence="1" type="ORF">CLAFUR5_01690</name>
</gene>
<dbReference type="OMA" id="KIAMWWR"/>
<reference evidence="1" key="2">
    <citation type="journal article" date="2022" name="Microb. Genom.">
        <title>A chromosome-scale genome assembly of the tomato pathogen Cladosporium fulvum reveals a compartmentalized genome architecture and the presence of a dispensable chromosome.</title>
        <authorList>
            <person name="Zaccaron A.Z."/>
            <person name="Chen L.H."/>
            <person name="Samaras A."/>
            <person name="Stergiopoulos I."/>
        </authorList>
    </citation>
    <scope>NUCLEOTIDE SEQUENCE</scope>
    <source>
        <strain evidence="1">Race5_Kim</strain>
    </source>
</reference>
<dbReference type="OrthoDB" id="2788868at2759"/>
<evidence type="ECO:0000313" key="1">
    <source>
        <dbReference type="EMBL" id="UJO12178.1"/>
    </source>
</evidence>
<organism evidence="1 2">
    <name type="scientific">Passalora fulva</name>
    <name type="common">Tomato leaf mold</name>
    <name type="synonym">Cladosporium fulvum</name>
    <dbReference type="NCBI Taxonomy" id="5499"/>
    <lineage>
        <taxon>Eukaryota</taxon>
        <taxon>Fungi</taxon>
        <taxon>Dikarya</taxon>
        <taxon>Ascomycota</taxon>
        <taxon>Pezizomycotina</taxon>
        <taxon>Dothideomycetes</taxon>
        <taxon>Dothideomycetidae</taxon>
        <taxon>Mycosphaerellales</taxon>
        <taxon>Mycosphaerellaceae</taxon>
        <taxon>Fulvia</taxon>
    </lineage>
</organism>
<name>A0A9Q8P3Q6_PASFU</name>
<dbReference type="RefSeq" id="XP_047756544.1">
    <property type="nucleotide sequence ID" value="XM_047900838.1"/>
</dbReference>
<dbReference type="KEGG" id="ffu:CLAFUR5_01690"/>
<dbReference type="AlphaFoldDB" id="A0A9Q8P3Q6"/>